<proteinExistence type="predicted"/>
<name>A0ABY5PBV7_9ACTN</name>
<sequence>MGKFFIDTTQGTVATQRQLMDSGVAGDDGIPPKPWHRIQGTDDATTLWYAVMRRQEKGIFIGSLVIRHSDHHALLLERGWQEVPVEEIGPTVPHPF</sequence>
<dbReference type="RefSeq" id="WP_353862693.1">
    <property type="nucleotide sequence ID" value="NZ_CP088295.1"/>
</dbReference>
<dbReference type="Proteomes" id="UP001058860">
    <property type="component" value="Chromosome"/>
</dbReference>
<evidence type="ECO:0000313" key="1">
    <source>
        <dbReference type="EMBL" id="UUY02160.1"/>
    </source>
</evidence>
<protein>
    <submittedName>
        <fullName evidence="1">Uncharacterized protein</fullName>
    </submittedName>
</protein>
<dbReference type="EMBL" id="CP088295">
    <property type="protein sequence ID" value="UUY02160.1"/>
    <property type="molecule type" value="Genomic_DNA"/>
</dbReference>
<accession>A0ABY5PBV7</accession>
<gene>
    <name evidence="1" type="ORF">LRS13_15730</name>
</gene>
<keyword evidence="2" id="KW-1185">Reference proteome</keyword>
<evidence type="ECO:0000313" key="2">
    <source>
        <dbReference type="Proteomes" id="UP001058860"/>
    </source>
</evidence>
<reference evidence="2" key="1">
    <citation type="submission" date="2021-11" db="EMBL/GenBank/DDBJ databases">
        <title>Cultivation dependent microbiological survey of springs from the worlds oldest radium mine currently devoted to the extraction of radon-saturated water.</title>
        <authorList>
            <person name="Kapinusova G."/>
            <person name="Smrhova T."/>
            <person name="Strejcek M."/>
            <person name="Suman J."/>
            <person name="Jani K."/>
            <person name="Pajer P."/>
            <person name="Uhlik O."/>
        </authorList>
    </citation>
    <scope>NUCLEOTIDE SEQUENCE [LARGE SCALE GENOMIC DNA]</scope>
    <source>
        <strain evidence="2">J379</strain>
    </source>
</reference>
<organism evidence="1 2">
    <name type="scientific">Svornostia abyssi</name>
    <dbReference type="NCBI Taxonomy" id="2898438"/>
    <lineage>
        <taxon>Bacteria</taxon>
        <taxon>Bacillati</taxon>
        <taxon>Actinomycetota</taxon>
        <taxon>Thermoleophilia</taxon>
        <taxon>Solirubrobacterales</taxon>
        <taxon>Baekduiaceae</taxon>
        <taxon>Svornostia</taxon>
    </lineage>
</organism>